<evidence type="ECO:0000256" key="9">
    <source>
        <dbReference type="ARBA" id="ARBA00022989"/>
    </source>
</evidence>
<dbReference type="InterPro" id="IPR046786">
    <property type="entry name" value="MotA_N"/>
</dbReference>
<feature type="domain" description="MotA/TolQ/ExbB proton channel" evidence="13">
    <location>
        <begin position="100"/>
        <end position="218"/>
    </location>
</feature>
<evidence type="ECO:0000256" key="4">
    <source>
        <dbReference type="ARBA" id="ARBA00022475"/>
    </source>
</evidence>
<evidence type="ECO:0000256" key="10">
    <source>
        <dbReference type="ARBA" id="ARBA00023065"/>
    </source>
</evidence>
<evidence type="ECO:0000256" key="8">
    <source>
        <dbReference type="ARBA" id="ARBA00022781"/>
    </source>
</evidence>
<dbReference type="InterPro" id="IPR000540">
    <property type="entry name" value="Flag_MotA_CS"/>
</dbReference>
<evidence type="ECO:0000256" key="12">
    <source>
        <dbReference type="SAM" id="Phobius"/>
    </source>
</evidence>
<dbReference type="GO" id="GO:0071978">
    <property type="term" value="P:bacterial-type flagellum-dependent swarming motility"/>
    <property type="evidence" value="ECO:0007669"/>
    <property type="project" value="InterPro"/>
</dbReference>
<keyword evidence="11 12" id="KW-0472">Membrane</keyword>
<keyword evidence="5" id="KW-0145">Chemotaxis</keyword>
<dbReference type="Proteomes" id="UP000198701">
    <property type="component" value="Unassembled WGS sequence"/>
</dbReference>
<organism evidence="15 16">
    <name type="scientific">Cryobacterium psychrotolerans</name>
    <dbReference type="NCBI Taxonomy" id="386301"/>
    <lineage>
        <taxon>Bacteria</taxon>
        <taxon>Bacillati</taxon>
        <taxon>Actinomycetota</taxon>
        <taxon>Actinomycetes</taxon>
        <taxon>Micrococcales</taxon>
        <taxon>Microbacteriaceae</taxon>
        <taxon>Cryobacterium</taxon>
    </lineage>
</organism>
<evidence type="ECO:0000256" key="3">
    <source>
        <dbReference type="ARBA" id="ARBA00022448"/>
    </source>
</evidence>
<dbReference type="AlphaFoldDB" id="A0A1G8YBH6"/>
<dbReference type="OrthoDB" id="9806929at2"/>
<proteinExistence type="inferred from homology"/>
<keyword evidence="9 12" id="KW-1133">Transmembrane helix</keyword>
<dbReference type="PROSITE" id="PS01307">
    <property type="entry name" value="MOTA"/>
    <property type="match status" value="1"/>
</dbReference>
<evidence type="ECO:0000313" key="16">
    <source>
        <dbReference type="Proteomes" id="UP000198701"/>
    </source>
</evidence>
<evidence type="ECO:0000256" key="5">
    <source>
        <dbReference type="ARBA" id="ARBA00022500"/>
    </source>
</evidence>
<dbReference type="GO" id="GO:0006935">
    <property type="term" value="P:chemotaxis"/>
    <property type="evidence" value="ECO:0007669"/>
    <property type="project" value="UniProtKB-KW"/>
</dbReference>
<comment type="subcellular location">
    <subcellularLocation>
        <location evidence="1">Cell membrane</location>
        <topology evidence="1">Multi-pass membrane protein</topology>
    </subcellularLocation>
</comment>
<dbReference type="STRING" id="386301.SAMN05216282_10293"/>
<evidence type="ECO:0000256" key="11">
    <source>
        <dbReference type="ARBA" id="ARBA00023136"/>
    </source>
</evidence>
<reference evidence="15 16" key="1">
    <citation type="submission" date="2016-10" db="EMBL/GenBank/DDBJ databases">
        <authorList>
            <person name="de Groot N.N."/>
        </authorList>
    </citation>
    <scope>NUCLEOTIDE SEQUENCE [LARGE SCALE GENOMIC DNA]</scope>
    <source>
        <strain evidence="15 16">CGMCC 1.5382</strain>
    </source>
</reference>
<protein>
    <submittedName>
        <fullName evidence="15">Chemotaxis protein MotA</fullName>
    </submittedName>
</protein>
<evidence type="ECO:0000313" key="15">
    <source>
        <dbReference type="EMBL" id="SDK00259.1"/>
    </source>
</evidence>
<evidence type="ECO:0000256" key="6">
    <source>
        <dbReference type="ARBA" id="ARBA00022692"/>
    </source>
</evidence>
<evidence type="ECO:0000259" key="14">
    <source>
        <dbReference type="Pfam" id="PF20560"/>
    </source>
</evidence>
<dbReference type="GO" id="GO:1902600">
    <property type="term" value="P:proton transmembrane transport"/>
    <property type="evidence" value="ECO:0007669"/>
    <property type="project" value="UniProtKB-KW"/>
</dbReference>
<dbReference type="PANTHER" id="PTHR30433:SF3">
    <property type="entry name" value="MOTILITY PROTEIN A"/>
    <property type="match status" value="1"/>
</dbReference>
<keyword evidence="7" id="KW-0283">Flagellar rotation</keyword>
<sequence length="254" mass="26552">MDPATLIGIAVAFGALFAMITLEGSSITAILLPAPMILVFGATIAVGLAGGTIKDFLSAFKSLPRAFRGKTTPPQLVIDQIVGLAEKARSAGLLSLEQEADAIDDPFLRGALQNIADGTDGDELRVLLEDEMATTAKSDRNAAKFFTTLGGYAPTVGIVGTVVSLTHVLENLDSPDTLGPMIAAAFVATLWGLLSANFLWLPLGARLKRLSDLEVDRMTLVLEGALAVQAGSQPRLLGERLRAMVPAQALSKAA</sequence>
<dbReference type="InterPro" id="IPR002898">
    <property type="entry name" value="MotA_ExbB_proton_chnl"/>
</dbReference>
<evidence type="ECO:0000256" key="1">
    <source>
        <dbReference type="ARBA" id="ARBA00004651"/>
    </source>
</evidence>
<evidence type="ECO:0000256" key="7">
    <source>
        <dbReference type="ARBA" id="ARBA00022779"/>
    </source>
</evidence>
<name>A0A1G8YBH6_9MICO</name>
<keyword evidence="8" id="KW-0375">Hydrogen ion transport</keyword>
<dbReference type="Pfam" id="PF01618">
    <property type="entry name" value="MotA_ExbB"/>
    <property type="match status" value="1"/>
</dbReference>
<gene>
    <name evidence="15" type="ORF">SAMN05216282_10293</name>
</gene>
<evidence type="ECO:0000259" key="13">
    <source>
        <dbReference type="Pfam" id="PF01618"/>
    </source>
</evidence>
<feature type="transmembrane region" description="Helical" evidence="12">
    <location>
        <begin position="37"/>
        <end position="57"/>
    </location>
</feature>
<feature type="transmembrane region" description="Helical" evidence="12">
    <location>
        <begin position="145"/>
        <end position="169"/>
    </location>
</feature>
<keyword evidence="4" id="KW-1003">Cell membrane</keyword>
<keyword evidence="6 12" id="KW-0812">Transmembrane</keyword>
<evidence type="ECO:0000256" key="2">
    <source>
        <dbReference type="ARBA" id="ARBA00008038"/>
    </source>
</evidence>
<feature type="transmembrane region" description="Helical" evidence="12">
    <location>
        <begin position="7"/>
        <end position="31"/>
    </location>
</feature>
<feature type="domain" description="Motility protein A N-terminal" evidence="14">
    <location>
        <begin position="6"/>
        <end position="86"/>
    </location>
</feature>
<comment type="similarity">
    <text evidence="2">Belongs to the MotA family.</text>
</comment>
<dbReference type="PANTHER" id="PTHR30433">
    <property type="entry name" value="CHEMOTAXIS PROTEIN MOTA"/>
    <property type="match status" value="1"/>
</dbReference>
<accession>A0A1G8YBH6</accession>
<dbReference type="RefSeq" id="WP_092321433.1">
    <property type="nucleotide sequence ID" value="NZ_FNFU01000002.1"/>
</dbReference>
<keyword evidence="3" id="KW-0813">Transport</keyword>
<dbReference type="EMBL" id="FNFU01000002">
    <property type="protein sequence ID" value="SDK00259.1"/>
    <property type="molecule type" value="Genomic_DNA"/>
</dbReference>
<dbReference type="InterPro" id="IPR047055">
    <property type="entry name" value="MotA-like"/>
</dbReference>
<dbReference type="GO" id="GO:0005886">
    <property type="term" value="C:plasma membrane"/>
    <property type="evidence" value="ECO:0007669"/>
    <property type="project" value="UniProtKB-SubCell"/>
</dbReference>
<keyword evidence="10" id="KW-0406">Ion transport</keyword>
<dbReference type="Pfam" id="PF20560">
    <property type="entry name" value="MotA_N"/>
    <property type="match status" value="1"/>
</dbReference>
<feature type="transmembrane region" description="Helical" evidence="12">
    <location>
        <begin position="181"/>
        <end position="201"/>
    </location>
</feature>
<keyword evidence="16" id="KW-1185">Reference proteome</keyword>